<gene>
    <name evidence="3" type="ORF">PC9H_008386</name>
</gene>
<keyword evidence="1" id="KW-1133">Transmembrane helix</keyword>
<keyword evidence="1" id="KW-0812">Transmembrane</keyword>
<dbReference type="Proteomes" id="UP000623687">
    <property type="component" value="Unassembled WGS sequence"/>
</dbReference>
<evidence type="ECO:0000313" key="3">
    <source>
        <dbReference type="EMBL" id="KAF7426021.1"/>
    </source>
</evidence>
<feature type="transmembrane region" description="Helical" evidence="1">
    <location>
        <begin position="25"/>
        <end position="47"/>
    </location>
</feature>
<evidence type="ECO:0000313" key="4">
    <source>
        <dbReference type="Proteomes" id="UP000623687"/>
    </source>
</evidence>
<feature type="transmembrane region" description="Helical" evidence="1">
    <location>
        <begin position="117"/>
        <end position="142"/>
    </location>
</feature>
<proteinExistence type="predicted"/>
<dbReference type="AlphaFoldDB" id="A0A8H6ZSJ7"/>
<keyword evidence="4" id="KW-1185">Reference proteome</keyword>
<name>A0A8H6ZSJ7_PLEOS</name>
<keyword evidence="1" id="KW-0472">Membrane</keyword>
<feature type="transmembrane region" description="Helical" evidence="1">
    <location>
        <begin position="154"/>
        <end position="175"/>
    </location>
</feature>
<dbReference type="PANTHER" id="PTHR40465:SF1">
    <property type="entry name" value="DUF6534 DOMAIN-CONTAINING PROTEIN"/>
    <property type="match status" value="1"/>
</dbReference>
<feature type="transmembrane region" description="Helical" evidence="1">
    <location>
        <begin position="59"/>
        <end position="81"/>
    </location>
</feature>
<feature type="domain" description="DUF6534" evidence="2">
    <location>
        <begin position="127"/>
        <end position="212"/>
    </location>
</feature>
<feature type="transmembrane region" description="Helical" evidence="1">
    <location>
        <begin position="187"/>
        <end position="208"/>
    </location>
</feature>
<accession>A0A8H6ZSJ7</accession>
<dbReference type="PANTHER" id="PTHR40465">
    <property type="entry name" value="CHROMOSOME 1, WHOLE GENOME SHOTGUN SEQUENCE"/>
    <property type="match status" value="1"/>
</dbReference>
<comment type="caution">
    <text evidence="3">The sequence shown here is derived from an EMBL/GenBank/DDBJ whole genome shotgun (WGS) entry which is preliminary data.</text>
</comment>
<dbReference type="OrthoDB" id="2535105at2759"/>
<protein>
    <recommendedName>
        <fullName evidence="2">DUF6534 domain-containing protein</fullName>
    </recommendedName>
</protein>
<reference evidence="3" key="1">
    <citation type="submission" date="2019-07" db="EMBL/GenBank/DDBJ databases">
        <authorList>
            <person name="Palmer J.M."/>
        </authorList>
    </citation>
    <scope>NUCLEOTIDE SEQUENCE</scope>
    <source>
        <strain evidence="3">PC9</strain>
    </source>
</reference>
<dbReference type="EMBL" id="JACETU010000006">
    <property type="protein sequence ID" value="KAF7426021.1"/>
    <property type="molecule type" value="Genomic_DNA"/>
</dbReference>
<organism evidence="3 4">
    <name type="scientific">Pleurotus ostreatus</name>
    <name type="common">Oyster mushroom</name>
    <name type="synonym">White-rot fungus</name>
    <dbReference type="NCBI Taxonomy" id="5322"/>
    <lineage>
        <taxon>Eukaryota</taxon>
        <taxon>Fungi</taxon>
        <taxon>Dikarya</taxon>
        <taxon>Basidiomycota</taxon>
        <taxon>Agaricomycotina</taxon>
        <taxon>Agaricomycetes</taxon>
        <taxon>Agaricomycetidae</taxon>
        <taxon>Agaricales</taxon>
        <taxon>Pleurotineae</taxon>
        <taxon>Pleurotaceae</taxon>
        <taxon>Pleurotus</taxon>
    </lineage>
</organism>
<evidence type="ECO:0000256" key="1">
    <source>
        <dbReference type="SAM" id="Phobius"/>
    </source>
</evidence>
<sequence length="289" mass="31691">MYKFLVSDFMNPFALASGGVASGEAFTFAQLIAGSCGILLTQLFFSWRVWMISRRSFRVPLRVIISTLTVILALFSFGYYIGENNVCDPPKKILKYSLAVDLAVKGFNRVNTPDFTLAYTLAASSRVLFDIAITFAMTITLYRSRSGVKQMDHVITLVIIFIVNTNLLTTLLSISELVTFFAFPESTIYGGLGFLTPKLYCNALLASLNSRQFIRNELNPAGATELSASEPTLYTGRQGMGGFSAARVFVKGTIREPVRSGGGVEAAAQDSYEMTTQSVNKLPYLGDDM</sequence>
<dbReference type="Pfam" id="PF20152">
    <property type="entry name" value="DUF6534"/>
    <property type="match status" value="1"/>
</dbReference>
<dbReference type="RefSeq" id="XP_036629325.1">
    <property type="nucleotide sequence ID" value="XM_036777897.1"/>
</dbReference>
<dbReference type="VEuPathDB" id="FungiDB:PC9H_008386"/>
<dbReference type="GeneID" id="59378204"/>
<evidence type="ECO:0000259" key="2">
    <source>
        <dbReference type="Pfam" id="PF20152"/>
    </source>
</evidence>
<dbReference type="InterPro" id="IPR045339">
    <property type="entry name" value="DUF6534"/>
</dbReference>